<evidence type="ECO:0000313" key="3">
    <source>
        <dbReference type="Proteomes" id="UP000663887"/>
    </source>
</evidence>
<evidence type="ECO:0000256" key="1">
    <source>
        <dbReference type="SAM" id="MobiDB-lite"/>
    </source>
</evidence>
<proteinExistence type="predicted"/>
<evidence type="ECO:0000313" key="2">
    <source>
        <dbReference type="EMBL" id="CAF2110636.1"/>
    </source>
</evidence>
<gene>
    <name evidence="2" type="ORF">XDN619_LOCUS20657</name>
</gene>
<organism evidence="2 3">
    <name type="scientific">Rotaria magnacalcarata</name>
    <dbReference type="NCBI Taxonomy" id="392030"/>
    <lineage>
        <taxon>Eukaryota</taxon>
        <taxon>Metazoa</taxon>
        <taxon>Spiralia</taxon>
        <taxon>Gnathifera</taxon>
        <taxon>Rotifera</taxon>
        <taxon>Eurotatoria</taxon>
        <taxon>Bdelloidea</taxon>
        <taxon>Philodinida</taxon>
        <taxon>Philodinidae</taxon>
        <taxon>Rotaria</taxon>
    </lineage>
</organism>
<feature type="region of interest" description="Disordered" evidence="1">
    <location>
        <begin position="1"/>
        <end position="32"/>
    </location>
</feature>
<protein>
    <submittedName>
        <fullName evidence="2">Uncharacterized protein</fullName>
    </submittedName>
</protein>
<dbReference type="AlphaFoldDB" id="A0A816U815"/>
<feature type="non-terminal residue" evidence="2">
    <location>
        <position position="1"/>
    </location>
</feature>
<sequence length="60" mass="7203">ILKESESLTDKPILARHRRPPKRYQSSSDSAEFSSYEEFYRQQYMESLEIAVNMLQNRFT</sequence>
<name>A0A816U815_9BILA</name>
<reference evidence="2" key="1">
    <citation type="submission" date="2021-02" db="EMBL/GenBank/DDBJ databases">
        <authorList>
            <person name="Nowell W R."/>
        </authorList>
    </citation>
    <scope>NUCLEOTIDE SEQUENCE</scope>
</reference>
<dbReference type="EMBL" id="CAJNRG010009161">
    <property type="protein sequence ID" value="CAF2110636.1"/>
    <property type="molecule type" value="Genomic_DNA"/>
</dbReference>
<accession>A0A816U815</accession>
<dbReference type="Proteomes" id="UP000663887">
    <property type="component" value="Unassembled WGS sequence"/>
</dbReference>
<comment type="caution">
    <text evidence="2">The sequence shown here is derived from an EMBL/GenBank/DDBJ whole genome shotgun (WGS) entry which is preliminary data.</text>
</comment>